<dbReference type="InterPro" id="IPR011040">
    <property type="entry name" value="Sialidase"/>
</dbReference>
<dbReference type="SUPFAM" id="SSF50939">
    <property type="entry name" value="Sialidases"/>
    <property type="match status" value="1"/>
</dbReference>
<dbReference type="Pfam" id="PF13088">
    <property type="entry name" value="BNR_2"/>
    <property type="match status" value="1"/>
</dbReference>
<dbReference type="InterPro" id="IPR036278">
    <property type="entry name" value="Sialidase_sf"/>
</dbReference>
<dbReference type="EMBL" id="JARXIC010000001">
    <property type="protein sequence ID" value="MDQ8192897.1"/>
    <property type="molecule type" value="Genomic_DNA"/>
</dbReference>
<dbReference type="CDD" id="cd15482">
    <property type="entry name" value="Sialidase_non-viral"/>
    <property type="match status" value="1"/>
</dbReference>
<evidence type="ECO:0000259" key="2">
    <source>
        <dbReference type="Pfam" id="PF13088"/>
    </source>
</evidence>
<keyword evidence="3" id="KW-0378">Hydrolase</keyword>
<sequence length="517" mass="57764">MKIIVGIICSLLLVLSAEAKSFFNPPDILTPEDESFQDLESRQFQGIPSLAVSPNGRLWAVWYAGISPGEDRNNYVVLATSADDGDTWEEVLQIDPDGAGEVRAFDPEVWLDPQGRLWVFWAQHITKDRLNPHSGTWAIITENPDEAKPQWTAPRRITEGIMMCKPTVLDSGRWLLPASTWRATDYSARAVASNNNGLSFEVVGACNILPVEWRWFDEHMFVELEDGTIRMLIRTKEGIAESFSRDQGATWSLPQASEIEHTSSRFFIRRLSSGNILLVKHGPIDENVGRRDLTAFISRDDGKSWEGGLLLDARGGVSYPDGQEAKDGTIYITYDFNRTDNKAIYMASFTEEDALAGKAVSGKVELRKLISQGVLSPPASNQGGAKLSREKSGTFEMANAQTIPLQEGKKLFSNRSYTLREMPKELESAMFWQVPISGKKTISCKSSGMLYFLTPELSRNKDSQSATLEQQGFEKVSLPEIPLFKPEAVTNYSTVYQKLCQTGEIIEFDTWAVPFSF</sequence>
<keyword evidence="1" id="KW-0732">Signal</keyword>
<reference evidence="3 4" key="1">
    <citation type="submission" date="2023-04" db="EMBL/GenBank/DDBJ databases">
        <title>A novel bacteria isolated from coastal sediment.</title>
        <authorList>
            <person name="Liu X.-J."/>
            <person name="Du Z.-J."/>
        </authorList>
    </citation>
    <scope>NUCLEOTIDE SEQUENCE [LARGE SCALE GENOMIC DNA]</scope>
    <source>
        <strain evidence="3 4">SDUM461004</strain>
    </source>
</reference>
<organism evidence="3 4">
    <name type="scientific">Thalassobacterium sedimentorum</name>
    <dbReference type="NCBI Taxonomy" id="3041258"/>
    <lineage>
        <taxon>Bacteria</taxon>
        <taxon>Pseudomonadati</taxon>
        <taxon>Verrucomicrobiota</taxon>
        <taxon>Opitutia</taxon>
        <taxon>Puniceicoccales</taxon>
        <taxon>Coraliomargaritaceae</taxon>
        <taxon>Thalassobacterium</taxon>
    </lineage>
</organism>
<evidence type="ECO:0000313" key="4">
    <source>
        <dbReference type="Proteomes" id="UP001243717"/>
    </source>
</evidence>
<dbReference type="RefSeq" id="WP_308983406.1">
    <property type="nucleotide sequence ID" value="NZ_JARXIC010000001.1"/>
</dbReference>
<evidence type="ECO:0000313" key="3">
    <source>
        <dbReference type="EMBL" id="MDQ8192897.1"/>
    </source>
</evidence>
<keyword evidence="4" id="KW-1185">Reference proteome</keyword>
<evidence type="ECO:0000256" key="1">
    <source>
        <dbReference type="SAM" id="SignalP"/>
    </source>
</evidence>
<proteinExistence type="predicted"/>
<dbReference type="PANTHER" id="PTHR43752:SF2">
    <property type="entry name" value="BNR_ASP-BOX REPEAT FAMILY PROTEIN"/>
    <property type="match status" value="1"/>
</dbReference>
<comment type="caution">
    <text evidence="3">The sequence shown here is derived from an EMBL/GenBank/DDBJ whole genome shotgun (WGS) entry which is preliminary data.</text>
</comment>
<dbReference type="PANTHER" id="PTHR43752">
    <property type="entry name" value="BNR/ASP-BOX REPEAT FAMILY PROTEIN"/>
    <property type="match status" value="1"/>
</dbReference>
<feature type="chain" id="PRO_5045291248" evidence="1">
    <location>
        <begin position="20"/>
        <end position="517"/>
    </location>
</feature>
<accession>A0ABU1ADW0</accession>
<dbReference type="EC" id="3.2.1.-" evidence="3"/>
<dbReference type="Gene3D" id="2.120.10.10">
    <property type="match status" value="1"/>
</dbReference>
<dbReference type="GO" id="GO:0016798">
    <property type="term" value="F:hydrolase activity, acting on glycosyl bonds"/>
    <property type="evidence" value="ECO:0007669"/>
    <property type="project" value="UniProtKB-KW"/>
</dbReference>
<feature type="domain" description="Sialidase" evidence="2">
    <location>
        <begin position="110"/>
        <end position="332"/>
    </location>
</feature>
<protein>
    <submittedName>
        <fullName evidence="3">Sialidase family protein</fullName>
        <ecNumber evidence="3">3.2.1.-</ecNumber>
    </submittedName>
</protein>
<dbReference type="Proteomes" id="UP001243717">
    <property type="component" value="Unassembled WGS sequence"/>
</dbReference>
<gene>
    <name evidence="3" type="ORF">QEH59_00570</name>
</gene>
<feature type="signal peptide" evidence="1">
    <location>
        <begin position="1"/>
        <end position="19"/>
    </location>
</feature>
<keyword evidence="3" id="KW-0326">Glycosidase</keyword>
<name>A0ABU1ADW0_9BACT</name>